<dbReference type="HAMAP" id="MF_00623">
    <property type="entry name" value="Exosome_Rrp4"/>
    <property type="match status" value="1"/>
</dbReference>
<dbReference type="Gene3D" id="2.40.50.140">
    <property type="entry name" value="Nucleic acid-binding proteins"/>
    <property type="match status" value="1"/>
</dbReference>
<feature type="domain" description="S1 motif" evidence="6">
    <location>
        <begin position="67"/>
        <end position="136"/>
    </location>
</feature>
<dbReference type="InterPro" id="IPR004088">
    <property type="entry name" value="KH_dom_type_1"/>
</dbReference>
<dbReference type="Pfam" id="PF21266">
    <property type="entry name" value="S1_RRP4"/>
    <property type="match status" value="1"/>
</dbReference>
<dbReference type="SMART" id="SM00316">
    <property type="entry name" value="S1"/>
    <property type="match status" value="1"/>
</dbReference>
<evidence type="ECO:0000256" key="5">
    <source>
        <dbReference type="HAMAP-Rule" id="MF_00623"/>
    </source>
</evidence>
<dbReference type="SUPFAM" id="SSF54791">
    <property type="entry name" value="Eukaryotic type KH-domain (KH-domain type I)"/>
    <property type="match status" value="1"/>
</dbReference>
<evidence type="ECO:0000256" key="2">
    <source>
        <dbReference type="ARBA" id="ARBA00022490"/>
    </source>
</evidence>
<dbReference type="PANTHER" id="PTHR21321:SF4">
    <property type="entry name" value="EXOSOME COMPLEX COMPONENT RRP4"/>
    <property type="match status" value="1"/>
</dbReference>
<comment type="subunit">
    <text evidence="5">Component of the archaeal exosome complex. Forms a trimer of Rrp4 and/or Csl4 subunits. The trimer associates with an hexameric ring-like arrangement composed of 3 Rrp41-Rrp42 heterodimers.</text>
</comment>
<dbReference type="InterPro" id="IPR025721">
    <property type="entry name" value="Exosome_cplx_N_dom"/>
</dbReference>
<protein>
    <recommendedName>
        <fullName evidence="5">Exosome complex component Rrp4</fullName>
    </recommendedName>
</protein>
<dbReference type="GO" id="GO:0071034">
    <property type="term" value="P:CUT catabolic process"/>
    <property type="evidence" value="ECO:0007669"/>
    <property type="project" value="TreeGrafter"/>
</dbReference>
<dbReference type="Proteomes" id="UP000273278">
    <property type="component" value="Chromosome"/>
</dbReference>
<name>A0A3G3IF66_9ARCH</name>
<dbReference type="PROSITE" id="PS50126">
    <property type="entry name" value="S1"/>
    <property type="match status" value="1"/>
</dbReference>
<evidence type="ECO:0000313" key="7">
    <source>
        <dbReference type="EMBL" id="AYQ54487.1"/>
    </source>
</evidence>
<dbReference type="AlphaFoldDB" id="A0A3G3IF66"/>
<dbReference type="PANTHER" id="PTHR21321">
    <property type="entry name" value="PNAS-3 RELATED"/>
    <property type="match status" value="1"/>
</dbReference>
<dbReference type="Pfam" id="PF14382">
    <property type="entry name" value="ECR1_N"/>
    <property type="match status" value="1"/>
</dbReference>
<dbReference type="InterPro" id="IPR004087">
    <property type="entry name" value="KH_dom"/>
</dbReference>
<dbReference type="InterPro" id="IPR003029">
    <property type="entry name" value="S1_domain"/>
</dbReference>
<organism evidence="7 8">
    <name type="scientific">Methanomethylophilus alvi</name>
    <dbReference type="NCBI Taxonomy" id="1291540"/>
    <lineage>
        <taxon>Archaea</taxon>
        <taxon>Methanobacteriati</taxon>
        <taxon>Thermoplasmatota</taxon>
        <taxon>Thermoplasmata</taxon>
        <taxon>Methanomassiliicoccales</taxon>
        <taxon>Methanomethylophilaceae</taxon>
        <taxon>Methanomethylophilus</taxon>
    </lineage>
</organism>
<dbReference type="GO" id="GO:0000178">
    <property type="term" value="C:exosome (RNase complex)"/>
    <property type="evidence" value="ECO:0007669"/>
    <property type="project" value="UniProtKB-KW"/>
</dbReference>
<dbReference type="GO" id="GO:0071051">
    <property type="term" value="P:poly(A)-dependent snoRNA 3'-end processing"/>
    <property type="evidence" value="ECO:0007669"/>
    <property type="project" value="TreeGrafter"/>
</dbReference>
<dbReference type="GO" id="GO:0008143">
    <property type="term" value="F:poly(A) binding"/>
    <property type="evidence" value="ECO:0007669"/>
    <property type="project" value="InterPro"/>
</dbReference>
<dbReference type="EMBL" id="CP017686">
    <property type="protein sequence ID" value="AYQ54487.1"/>
    <property type="molecule type" value="Genomic_DNA"/>
</dbReference>
<dbReference type="Gene3D" id="3.30.1370.10">
    <property type="entry name" value="K Homology domain, type 1"/>
    <property type="match status" value="1"/>
</dbReference>
<comment type="function">
    <text evidence="5">Non-catalytic component of the exosome, which is a complex involved in RNA degradation. Increases the RNA binding and the efficiency of RNA degradation. Confers strong poly(A) specificity to the exosome.</text>
</comment>
<reference evidence="7 8" key="1">
    <citation type="submission" date="2016-10" db="EMBL/GenBank/DDBJ databases">
        <title>Complete genome of the TMA-utilizing, human hosted archaeon Methanomethylophilus alvus Gen. nov, sp. nov., strain Mx-05, derived from a pure culture.</title>
        <authorList>
            <person name="Brugere J.-F."/>
            <person name="Ben Hania W."/>
            <person name="Chaudhary P.P."/>
            <person name="Gaci N."/>
            <person name="Borrel G."/>
            <person name="Cao Van Tuat L."/>
            <person name="Fardeau M.-L."/>
            <person name="Harris H.M.B."/>
            <person name="O'Toole P.W."/>
            <person name="Ollivier B."/>
        </authorList>
    </citation>
    <scope>NUCLEOTIDE SEQUENCE [LARGE SCALE GENOMIC DNA]</scope>
    <source>
        <strain evidence="7 8">Mx-05</strain>
    </source>
</reference>
<dbReference type="Gene3D" id="2.40.50.100">
    <property type="match status" value="1"/>
</dbReference>
<dbReference type="SUPFAM" id="SSF110324">
    <property type="entry name" value="Ribosomal L27 protein-like"/>
    <property type="match status" value="1"/>
</dbReference>
<keyword evidence="3 5" id="KW-0271">Exosome</keyword>
<dbReference type="NCBIfam" id="NF003181">
    <property type="entry name" value="PRK04163.1-1"/>
    <property type="match status" value="1"/>
</dbReference>
<dbReference type="Pfam" id="PF00013">
    <property type="entry name" value="KH_1"/>
    <property type="match status" value="1"/>
</dbReference>
<dbReference type="GO" id="GO:0005737">
    <property type="term" value="C:cytoplasm"/>
    <property type="evidence" value="ECO:0007669"/>
    <property type="project" value="UniProtKB-SubCell"/>
</dbReference>
<evidence type="ECO:0000313" key="8">
    <source>
        <dbReference type="Proteomes" id="UP000273278"/>
    </source>
</evidence>
<accession>A0A3G3IF66</accession>
<dbReference type="InterPro" id="IPR023474">
    <property type="entry name" value="Rrp4"/>
</dbReference>
<comment type="subcellular location">
    <subcellularLocation>
        <location evidence="5">Cytoplasm</location>
    </subcellularLocation>
</comment>
<dbReference type="InterPro" id="IPR036612">
    <property type="entry name" value="KH_dom_type_1_sf"/>
</dbReference>
<dbReference type="RefSeq" id="WP_015504199.1">
    <property type="nucleotide sequence ID" value="NZ_CAYARL010000008.1"/>
</dbReference>
<keyword evidence="4 5" id="KW-0694">RNA-binding</keyword>
<dbReference type="GeneID" id="41321096"/>
<proteinExistence type="inferred from homology"/>
<dbReference type="CDD" id="cd22524">
    <property type="entry name" value="KH-I_Rrp4_prokar"/>
    <property type="match status" value="1"/>
</dbReference>
<dbReference type="CDD" id="cd05789">
    <property type="entry name" value="S1_Rrp4"/>
    <property type="match status" value="1"/>
</dbReference>
<gene>
    <name evidence="5" type="primary">rrp4</name>
    <name evidence="7" type="ORF">BKD89_01470</name>
</gene>
<dbReference type="InterPro" id="IPR048565">
    <property type="entry name" value="S1_RRP4"/>
</dbReference>
<dbReference type="PROSITE" id="PS50084">
    <property type="entry name" value="KH_TYPE_1"/>
    <property type="match status" value="1"/>
</dbReference>
<keyword evidence="2 5" id="KW-0963">Cytoplasm</keyword>
<dbReference type="InterPro" id="IPR026699">
    <property type="entry name" value="Exosome_RNA_bind1/RRP40/RRP4"/>
</dbReference>
<dbReference type="GO" id="GO:0000467">
    <property type="term" value="P:exonucleolytic trimming to generate mature 3'-end of 5.8S rRNA from tricistronic rRNA transcript (SSU-rRNA, 5.8S rRNA, LSU-rRNA)"/>
    <property type="evidence" value="ECO:0007669"/>
    <property type="project" value="TreeGrafter"/>
</dbReference>
<evidence type="ECO:0000256" key="1">
    <source>
        <dbReference type="ARBA" id="ARBA00009155"/>
    </source>
</evidence>
<dbReference type="GO" id="GO:0034475">
    <property type="term" value="P:U4 snRNA 3'-end processing"/>
    <property type="evidence" value="ECO:0007669"/>
    <property type="project" value="TreeGrafter"/>
</dbReference>
<dbReference type="OMA" id="GPYIPEV"/>
<evidence type="ECO:0000256" key="4">
    <source>
        <dbReference type="ARBA" id="ARBA00022884"/>
    </source>
</evidence>
<evidence type="ECO:0000256" key="3">
    <source>
        <dbReference type="ARBA" id="ARBA00022835"/>
    </source>
</evidence>
<evidence type="ECO:0000259" key="6">
    <source>
        <dbReference type="PROSITE" id="PS50126"/>
    </source>
</evidence>
<dbReference type="InterPro" id="IPR012340">
    <property type="entry name" value="NA-bd_OB-fold"/>
</dbReference>
<dbReference type="SMART" id="SM00322">
    <property type="entry name" value="KH"/>
    <property type="match status" value="1"/>
</dbReference>
<sequence>MEKRNARRTREIVVPGEVLGDSEEYRTGENAYASDGKIRALVMGLKTYTGDAVGVIPMGGCYMPVTGDTVIGIIADVGPSNWMLDINAPYPAPLHVSEVPWKVEFGDTSRFLTVGDVVLLKVLMVDEAKKISVTMKDSGLRKIEGGQLVEIAHSKISRVIGKSGSMIQMLKNMTDCRIFVGQNGRIWIDGDDENVEVAAEAIKIIEAEARSANLTDRVREFIEKKLPQSEEEEDIEEESE</sequence>
<dbReference type="SUPFAM" id="SSF50249">
    <property type="entry name" value="Nucleic acid-binding proteins"/>
    <property type="match status" value="1"/>
</dbReference>
<comment type="similarity">
    <text evidence="1 5">Belongs to the RRP4 family.</text>
</comment>